<evidence type="ECO:0000313" key="1">
    <source>
        <dbReference type="EMBL" id="BBO86175.1"/>
    </source>
</evidence>
<sequence length="76" mass="8406">MINGNLRNAVTNFLKAIQVSEGMSSSVWSSAQRLYYIYIEAGRKSEAKLLKELADRVNQGWGLGAVLGSHQINHLT</sequence>
<dbReference type="Proteomes" id="UP000425960">
    <property type="component" value="Chromosome"/>
</dbReference>
<reference evidence="1 2" key="1">
    <citation type="submission" date="2019-11" db="EMBL/GenBank/DDBJ databases">
        <title>Comparative genomics of hydrocarbon-degrading Desulfosarcina strains.</title>
        <authorList>
            <person name="Watanabe M."/>
            <person name="Kojima H."/>
            <person name="Fukui M."/>
        </authorList>
    </citation>
    <scope>NUCLEOTIDE SEQUENCE [LARGE SCALE GENOMIC DNA]</scope>
    <source>
        <strain evidence="1 2">28bB2T</strain>
    </source>
</reference>
<accession>A0A5K8A0S3</accession>
<organism evidence="1 2">
    <name type="scientific">Desulfosarcina ovata subsp. sediminis</name>
    <dbReference type="NCBI Taxonomy" id="885957"/>
    <lineage>
        <taxon>Bacteria</taxon>
        <taxon>Pseudomonadati</taxon>
        <taxon>Thermodesulfobacteriota</taxon>
        <taxon>Desulfobacteria</taxon>
        <taxon>Desulfobacterales</taxon>
        <taxon>Desulfosarcinaceae</taxon>
        <taxon>Desulfosarcina</taxon>
    </lineage>
</organism>
<protein>
    <submittedName>
        <fullName evidence="1">Uncharacterized protein</fullName>
    </submittedName>
</protein>
<dbReference type="RefSeq" id="WP_155325548.1">
    <property type="nucleotide sequence ID" value="NZ_AP021876.1"/>
</dbReference>
<proteinExistence type="predicted"/>
<dbReference type="KEGG" id="dov:DSCO28_67410"/>
<gene>
    <name evidence="1" type="ORF">DSCO28_67410</name>
</gene>
<evidence type="ECO:0000313" key="2">
    <source>
        <dbReference type="Proteomes" id="UP000425960"/>
    </source>
</evidence>
<name>A0A5K8A0S3_9BACT</name>
<dbReference type="AlphaFoldDB" id="A0A5K8A0S3"/>
<dbReference type="EMBL" id="AP021876">
    <property type="protein sequence ID" value="BBO86175.1"/>
    <property type="molecule type" value="Genomic_DNA"/>
</dbReference>